<proteinExistence type="inferred from homology"/>
<dbReference type="PROSITE" id="PS01031">
    <property type="entry name" value="SHSP"/>
    <property type="match status" value="1"/>
</dbReference>
<gene>
    <name evidence="4" type="ORF">LSH36_111g00008</name>
</gene>
<accession>A0AAD9K0L1</accession>
<dbReference type="GO" id="GO:0009408">
    <property type="term" value="P:response to heat"/>
    <property type="evidence" value="ECO:0007669"/>
    <property type="project" value="TreeGrafter"/>
</dbReference>
<organism evidence="4 5">
    <name type="scientific">Paralvinella palmiformis</name>
    <dbReference type="NCBI Taxonomy" id="53620"/>
    <lineage>
        <taxon>Eukaryota</taxon>
        <taxon>Metazoa</taxon>
        <taxon>Spiralia</taxon>
        <taxon>Lophotrochozoa</taxon>
        <taxon>Annelida</taxon>
        <taxon>Polychaeta</taxon>
        <taxon>Sedentaria</taxon>
        <taxon>Canalipalpata</taxon>
        <taxon>Terebellida</taxon>
        <taxon>Terebelliformia</taxon>
        <taxon>Alvinellidae</taxon>
        <taxon>Paralvinella</taxon>
    </lineage>
</organism>
<dbReference type="SUPFAM" id="SSF49764">
    <property type="entry name" value="HSP20-like chaperones"/>
    <property type="match status" value="1"/>
</dbReference>
<dbReference type="Proteomes" id="UP001208570">
    <property type="component" value="Unassembled WGS sequence"/>
</dbReference>
<sequence>MSFRYAFPRFSRMMGPNGGGFGRRRGAGPFCRLNYGDRFMPASRMRSPFCRRAEWLEGQEFDSSPRGFRDWFNWKPWWYRDDYVNKLQDKAVDVKLTDRAYEVTLNVDQFNPENIEVKVLNNRVIISGKQVAEEDDLGMISQEFTREINIPEDVDMDSIHSVLTDDGQLLIKGDLKQSGESRTRTVNIDRQ</sequence>
<dbReference type="InterPro" id="IPR008978">
    <property type="entry name" value="HSP20-like_chaperone"/>
</dbReference>
<dbReference type="PANTHER" id="PTHR45640">
    <property type="entry name" value="HEAT SHOCK PROTEIN HSP-12.2-RELATED"/>
    <property type="match status" value="1"/>
</dbReference>
<comment type="similarity">
    <text evidence="1 2">Belongs to the small heat shock protein (HSP20) family.</text>
</comment>
<dbReference type="GO" id="GO:0051082">
    <property type="term" value="F:unfolded protein binding"/>
    <property type="evidence" value="ECO:0007669"/>
    <property type="project" value="TreeGrafter"/>
</dbReference>
<evidence type="ECO:0000256" key="1">
    <source>
        <dbReference type="PROSITE-ProRule" id="PRU00285"/>
    </source>
</evidence>
<dbReference type="AlphaFoldDB" id="A0AAD9K0L1"/>
<dbReference type="GO" id="GO:0042026">
    <property type="term" value="P:protein refolding"/>
    <property type="evidence" value="ECO:0007669"/>
    <property type="project" value="TreeGrafter"/>
</dbReference>
<evidence type="ECO:0000313" key="4">
    <source>
        <dbReference type="EMBL" id="KAK2161685.1"/>
    </source>
</evidence>
<dbReference type="GO" id="GO:0043066">
    <property type="term" value="P:negative regulation of apoptotic process"/>
    <property type="evidence" value="ECO:0007669"/>
    <property type="project" value="TreeGrafter"/>
</dbReference>
<keyword evidence="5" id="KW-1185">Reference proteome</keyword>
<dbReference type="GO" id="GO:0005737">
    <property type="term" value="C:cytoplasm"/>
    <property type="evidence" value="ECO:0007669"/>
    <property type="project" value="TreeGrafter"/>
</dbReference>
<dbReference type="PANTHER" id="PTHR45640:SF26">
    <property type="entry name" value="RE23625P"/>
    <property type="match status" value="1"/>
</dbReference>
<feature type="domain" description="SHSP" evidence="3">
    <location>
        <begin position="83"/>
        <end position="191"/>
    </location>
</feature>
<dbReference type="CDD" id="cd06526">
    <property type="entry name" value="metazoan_ACD"/>
    <property type="match status" value="1"/>
</dbReference>
<dbReference type="Gene3D" id="2.60.40.790">
    <property type="match status" value="1"/>
</dbReference>
<name>A0AAD9K0L1_9ANNE</name>
<dbReference type="GO" id="GO:0005634">
    <property type="term" value="C:nucleus"/>
    <property type="evidence" value="ECO:0007669"/>
    <property type="project" value="TreeGrafter"/>
</dbReference>
<protein>
    <recommendedName>
        <fullName evidence="3">SHSP domain-containing protein</fullName>
    </recommendedName>
</protein>
<dbReference type="InterPro" id="IPR002068">
    <property type="entry name" value="A-crystallin/Hsp20_dom"/>
</dbReference>
<evidence type="ECO:0000256" key="2">
    <source>
        <dbReference type="RuleBase" id="RU003616"/>
    </source>
</evidence>
<evidence type="ECO:0000313" key="5">
    <source>
        <dbReference type="Proteomes" id="UP001208570"/>
    </source>
</evidence>
<dbReference type="EMBL" id="JAODUP010000111">
    <property type="protein sequence ID" value="KAK2161685.1"/>
    <property type="molecule type" value="Genomic_DNA"/>
</dbReference>
<dbReference type="PRINTS" id="PR00299">
    <property type="entry name" value="ACRYSTALLIN"/>
</dbReference>
<reference evidence="4" key="1">
    <citation type="journal article" date="2023" name="Mol. Biol. Evol.">
        <title>Third-Generation Sequencing Reveals the Adaptive Role of the Epigenome in Three Deep-Sea Polychaetes.</title>
        <authorList>
            <person name="Perez M."/>
            <person name="Aroh O."/>
            <person name="Sun Y."/>
            <person name="Lan Y."/>
            <person name="Juniper S.K."/>
            <person name="Young C.R."/>
            <person name="Angers B."/>
            <person name="Qian P.Y."/>
        </authorList>
    </citation>
    <scope>NUCLEOTIDE SEQUENCE</scope>
    <source>
        <strain evidence="4">P08H-3</strain>
    </source>
</reference>
<dbReference type="Pfam" id="PF00011">
    <property type="entry name" value="HSP20"/>
    <property type="match status" value="1"/>
</dbReference>
<evidence type="ECO:0000259" key="3">
    <source>
        <dbReference type="PROSITE" id="PS01031"/>
    </source>
</evidence>
<comment type="caution">
    <text evidence="4">The sequence shown here is derived from an EMBL/GenBank/DDBJ whole genome shotgun (WGS) entry which is preliminary data.</text>
</comment>
<dbReference type="InterPro" id="IPR001436">
    <property type="entry name" value="Alpha-crystallin/sHSP_animal"/>
</dbReference>